<feature type="transmembrane region" description="Helical" evidence="7">
    <location>
        <begin position="115"/>
        <end position="138"/>
    </location>
</feature>
<dbReference type="Proteomes" id="UP001449657">
    <property type="component" value="Chromosome"/>
</dbReference>
<feature type="transmembrane region" description="Helical" evidence="7">
    <location>
        <begin position="185"/>
        <end position="202"/>
    </location>
</feature>
<keyword evidence="4 7" id="KW-0812">Transmembrane</keyword>
<gene>
    <name evidence="8" type="ORF">WJU22_05365</name>
</gene>
<dbReference type="RefSeq" id="WP_341842231.1">
    <property type="nucleotide sequence ID" value="NZ_CP149792.1"/>
</dbReference>
<evidence type="ECO:0000256" key="3">
    <source>
        <dbReference type="ARBA" id="ARBA00022475"/>
    </source>
</evidence>
<evidence type="ECO:0000256" key="2">
    <source>
        <dbReference type="ARBA" id="ARBA00009784"/>
    </source>
</evidence>
<reference evidence="8 9" key="1">
    <citation type="submission" date="2024-03" db="EMBL/GenBank/DDBJ databases">
        <title>Chitinophaga caseinilytica sp. nov., a casein hydrolysing bacterium isolated from forest soil.</title>
        <authorList>
            <person name="Lee D.S."/>
            <person name="Han D.M."/>
            <person name="Baek J.H."/>
            <person name="Choi D.G."/>
            <person name="Jeon J.H."/>
            <person name="Jeon C.O."/>
        </authorList>
    </citation>
    <scope>NUCLEOTIDE SEQUENCE [LARGE SCALE GENOMIC DNA]</scope>
    <source>
        <strain evidence="8 9">KACC 19118</strain>
    </source>
</reference>
<keyword evidence="3" id="KW-1003">Cell membrane</keyword>
<dbReference type="InterPro" id="IPR002771">
    <property type="entry name" value="Multi_antbiot-R_MarC"/>
</dbReference>
<feature type="transmembrane region" description="Helical" evidence="7">
    <location>
        <begin position="76"/>
        <end position="94"/>
    </location>
</feature>
<dbReference type="PANTHER" id="PTHR33508:SF1">
    <property type="entry name" value="UPF0056 MEMBRANE PROTEIN YHCE"/>
    <property type="match status" value="1"/>
</dbReference>
<keyword evidence="6 7" id="KW-0472">Membrane</keyword>
<comment type="subcellular location">
    <subcellularLocation>
        <location evidence="1 7">Cell membrane</location>
        <topology evidence="1 7">Multi-pass membrane protein</topology>
    </subcellularLocation>
</comment>
<sequence>MTGSYIGFATAVFMGFFSIVNPIANVPVFLDLTDYMTPAQRRQIALKSVIVAFIIIVVFSVAGNSILHLFNISLPALRITGGILLFVVGYRMILEDKPHPEKRIDAKEGDPGISVAVTPLAMPLMAGPGTITTAMNYAASADKWHTVIVIVVYGVLCYIAYLLFLSGGHIVRLLGNNTMTVITKMMGLILAVLGVQMLLAGVNEGIRLGSQ</sequence>
<proteinExistence type="inferred from homology"/>
<dbReference type="NCBIfam" id="TIGR00427">
    <property type="entry name" value="NAAT family transporter"/>
    <property type="match status" value="1"/>
</dbReference>
<feature type="transmembrane region" description="Helical" evidence="7">
    <location>
        <begin position="144"/>
        <end position="164"/>
    </location>
</feature>
<evidence type="ECO:0000256" key="4">
    <source>
        <dbReference type="ARBA" id="ARBA00022692"/>
    </source>
</evidence>
<dbReference type="PANTHER" id="PTHR33508">
    <property type="entry name" value="UPF0056 MEMBRANE PROTEIN YHCE"/>
    <property type="match status" value="1"/>
</dbReference>
<accession>A0ABZ2Z7A8</accession>
<evidence type="ECO:0000313" key="9">
    <source>
        <dbReference type="Proteomes" id="UP001449657"/>
    </source>
</evidence>
<feature type="transmembrane region" description="Helical" evidence="7">
    <location>
        <begin position="6"/>
        <end position="32"/>
    </location>
</feature>
<keyword evidence="9" id="KW-1185">Reference proteome</keyword>
<evidence type="ECO:0000256" key="6">
    <source>
        <dbReference type="ARBA" id="ARBA00023136"/>
    </source>
</evidence>
<keyword evidence="5 7" id="KW-1133">Transmembrane helix</keyword>
<dbReference type="EMBL" id="CP150096">
    <property type="protein sequence ID" value="WZN47603.1"/>
    <property type="molecule type" value="Genomic_DNA"/>
</dbReference>
<evidence type="ECO:0000313" key="8">
    <source>
        <dbReference type="EMBL" id="WZN47603.1"/>
    </source>
</evidence>
<name>A0ABZ2Z7A8_9BACT</name>
<evidence type="ECO:0000256" key="7">
    <source>
        <dbReference type="RuleBase" id="RU362048"/>
    </source>
</evidence>
<dbReference type="Pfam" id="PF01914">
    <property type="entry name" value="MarC"/>
    <property type="match status" value="1"/>
</dbReference>
<evidence type="ECO:0000256" key="5">
    <source>
        <dbReference type="ARBA" id="ARBA00022989"/>
    </source>
</evidence>
<evidence type="ECO:0000256" key="1">
    <source>
        <dbReference type="ARBA" id="ARBA00004651"/>
    </source>
</evidence>
<organism evidence="8 9">
    <name type="scientific">Chitinophaga caseinilytica</name>
    <dbReference type="NCBI Taxonomy" id="2267521"/>
    <lineage>
        <taxon>Bacteria</taxon>
        <taxon>Pseudomonadati</taxon>
        <taxon>Bacteroidota</taxon>
        <taxon>Chitinophagia</taxon>
        <taxon>Chitinophagales</taxon>
        <taxon>Chitinophagaceae</taxon>
        <taxon>Chitinophaga</taxon>
    </lineage>
</organism>
<protein>
    <recommendedName>
        <fullName evidence="7">UPF0056 membrane protein</fullName>
    </recommendedName>
</protein>
<feature type="transmembrane region" description="Helical" evidence="7">
    <location>
        <begin position="44"/>
        <end position="70"/>
    </location>
</feature>
<comment type="similarity">
    <text evidence="2 7">Belongs to the UPF0056 (MarC) family.</text>
</comment>